<keyword evidence="1" id="KW-1133">Transmembrane helix</keyword>
<evidence type="ECO:0000313" key="3">
    <source>
        <dbReference type="EMBL" id="MBB5343662.1"/>
    </source>
</evidence>
<dbReference type="Pfam" id="PF02470">
    <property type="entry name" value="MlaD"/>
    <property type="match status" value="1"/>
</dbReference>
<proteinExistence type="predicted"/>
<comment type="caution">
    <text evidence="3">The sequence shown here is derived from an EMBL/GenBank/DDBJ whole genome shotgun (WGS) entry which is preliminary data.</text>
</comment>
<feature type="domain" description="Mce/MlaD" evidence="2">
    <location>
        <begin position="45"/>
        <end position="125"/>
    </location>
</feature>
<gene>
    <name evidence="3" type="ORF">HDF10_001637</name>
</gene>
<dbReference type="EMBL" id="JACHDZ010000002">
    <property type="protein sequence ID" value="MBB5343662.1"/>
    <property type="molecule type" value="Genomic_DNA"/>
</dbReference>
<dbReference type="PANTHER" id="PTHR33371">
    <property type="entry name" value="INTERMEMBRANE PHOSPHOLIPID TRANSPORT SYSTEM BINDING PROTEIN MLAD-RELATED"/>
    <property type="match status" value="1"/>
</dbReference>
<dbReference type="InterPro" id="IPR003399">
    <property type="entry name" value="Mce/MlaD"/>
</dbReference>
<dbReference type="Proteomes" id="UP000569092">
    <property type="component" value="Unassembled WGS sequence"/>
</dbReference>
<dbReference type="AlphaFoldDB" id="A0A7W8J982"/>
<evidence type="ECO:0000313" key="4">
    <source>
        <dbReference type="Proteomes" id="UP000569092"/>
    </source>
</evidence>
<organism evidence="3 4">
    <name type="scientific">Tunturiibacter lichenicola</name>
    <dbReference type="NCBI Taxonomy" id="2051959"/>
    <lineage>
        <taxon>Bacteria</taxon>
        <taxon>Pseudomonadati</taxon>
        <taxon>Acidobacteriota</taxon>
        <taxon>Terriglobia</taxon>
        <taxon>Terriglobales</taxon>
        <taxon>Acidobacteriaceae</taxon>
        <taxon>Tunturiibacter</taxon>
    </lineage>
</organism>
<keyword evidence="1" id="KW-0812">Transmembrane</keyword>
<feature type="transmembrane region" description="Helical" evidence="1">
    <location>
        <begin position="12"/>
        <end position="32"/>
    </location>
</feature>
<accession>A0A7W8J982</accession>
<dbReference type="InterPro" id="IPR052336">
    <property type="entry name" value="MlaD_Phospholipid_Transporter"/>
</dbReference>
<name>A0A7W8J982_9BACT</name>
<evidence type="ECO:0000259" key="2">
    <source>
        <dbReference type="Pfam" id="PF02470"/>
    </source>
</evidence>
<protein>
    <submittedName>
        <fullName evidence="3">Phospholipid/cholesterol/gamma-HCH transport system substrate-binding protein</fullName>
    </submittedName>
</protein>
<dbReference type="PANTHER" id="PTHR33371:SF4">
    <property type="entry name" value="INTERMEMBRANE PHOSPHOLIPID TRANSPORT SYSTEM BINDING PROTEIN MLAD"/>
    <property type="match status" value="1"/>
</dbReference>
<keyword evidence="1" id="KW-0472">Membrane</keyword>
<reference evidence="3 4" key="1">
    <citation type="submission" date="2020-08" db="EMBL/GenBank/DDBJ databases">
        <title>Genomic Encyclopedia of Type Strains, Phase IV (KMG-V): Genome sequencing to study the core and pangenomes of soil and plant-associated prokaryotes.</title>
        <authorList>
            <person name="Whitman W."/>
        </authorList>
    </citation>
    <scope>NUCLEOTIDE SEQUENCE [LARGE SCALE GENOMIC DNA]</scope>
    <source>
        <strain evidence="3 4">M8US30</strain>
    </source>
</reference>
<sequence>MPSQQEVRWSQLKVGVIVLISTVVLVTLLFLMTSSSGLGIFSHKLTVVTFFENSAGLKTGAAVNLEGVTIGTVKSVTIDNSPEHKLTPVKVVMKMNEKFATNLKKDSKASLSTVGVLGDTVVDINSQFAVGPLLQDGDVLKTLETPSLTDVVKASQGTIESLNVILAKMNVIVDNIQSGKGSIGQLINSPDLYNKANNTVDELLKLEKNINAGRGSIGKLMTDDTLYNRLNGTVEKLQNIADGIDSGKGTAGKLLKDDSLYKNLNSTLAHANSLLADADAGKGGLGLMLKDPKFRQDLSNTLTQVNALVSGVNDGRGTLGKLVKDDAAYTNLNKLLVASTDLVTTIRSDPKKYLTIHLKIF</sequence>
<evidence type="ECO:0000256" key="1">
    <source>
        <dbReference type="SAM" id="Phobius"/>
    </source>
</evidence>